<dbReference type="EMBL" id="AGSI01000004">
    <property type="protein sequence ID" value="EIE25506.1"/>
    <property type="molecule type" value="Genomic_DNA"/>
</dbReference>
<dbReference type="SMART" id="SM00829">
    <property type="entry name" value="PKS_ER"/>
    <property type="match status" value="1"/>
</dbReference>
<dbReference type="KEGG" id="csl:COCSUDRAFT_61718"/>
<sequence>MGKQTAVVVRQYNKDNPPEALDVVTKDIPEPKAGMGVIEKLGPQPSKLPTETARQKLKEGQRVVAVPWPSTEGEGTWQQYVAVPLENLVPVRDEVSNEDASQYLVNPVTALGFLEDLKIPKGKYLLQNAANSVLGKEVISLAKKQGIKTINVVRRNEVINELKELGADEVINSKTDDIVARVKEITGVYVPVVDLLWRDITVRGFWLNVWLGRLPKDVKEQKLQEVMDLMADGTIKPPPARAKYPLKEVKKALEDAMSKSGSAGKVLLEG</sequence>
<evidence type="ECO:0000256" key="1">
    <source>
        <dbReference type="ARBA" id="ARBA00022857"/>
    </source>
</evidence>
<reference evidence="4 5" key="1">
    <citation type="journal article" date="2012" name="Genome Biol.">
        <title>The genome of the polar eukaryotic microalga coccomyxa subellipsoidea reveals traits of cold adaptation.</title>
        <authorList>
            <person name="Blanc G."/>
            <person name="Agarkova I."/>
            <person name="Grimwood J."/>
            <person name="Kuo A."/>
            <person name="Brueggeman A."/>
            <person name="Dunigan D."/>
            <person name="Gurnon J."/>
            <person name="Ladunga I."/>
            <person name="Lindquist E."/>
            <person name="Lucas S."/>
            <person name="Pangilinan J."/>
            <person name="Proschold T."/>
            <person name="Salamov A."/>
            <person name="Schmutz J."/>
            <person name="Weeks D."/>
            <person name="Yamada T."/>
            <person name="Claverie J.M."/>
            <person name="Grigoriev I."/>
            <person name="Van Etten J."/>
            <person name="Lomsadze A."/>
            <person name="Borodovsky M."/>
        </authorList>
    </citation>
    <scope>NUCLEOTIDE SEQUENCE [LARGE SCALE GENOMIC DNA]</scope>
    <source>
        <strain evidence="4 5">C-169</strain>
    </source>
</reference>
<dbReference type="GO" id="GO:0016651">
    <property type="term" value="F:oxidoreductase activity, acting on NAD(P)H"/>
    <property type="evidence" value="ECO:0007669"/>
    <property type="project" value="TreeGrafter"/>
</dbReference>
<comment type="caution">
    <text evidence="4">The sequence shown here is derived from an EMBL/GenBank/DDBJ whole genome shotgun (WGS) entry which is preliminary data.</text>
</comment>
<organism evidence="4 5">
    <name type="scientific">Coccomyxa subellipsoidea (strain C-169)</name>
    <name type="common">Green microalga</name>
    <dbReference type="NCBI Taxonomy" id="574566"/>
    <lineage>
        <taxon>Eukaryota</taxon>
        <taxon>Viridiplantae</taxon>
        <taxon>Chlorophyta</taxon>
        <taxon>core chlorophytes</taxon>
        <taxon>Trebouxiophyceae</taxon>
        <taxon>Trebouxiophyceae incertae sedis</taxon>
        <taxon>Coccomyxaceae</taxon>
        <taxon>Coccomyxa</taxon>
        <taxon>Coccomyxa subellipsoidea</taxon>
    </lineage>
</organism>
<gene>
    <name evidence="4" type="ORF">COCSUDRAFT_61718</name>
</gene>
<dbReference type="Gene3D" id="3.90.180.10">
    <property type="entry name" value="Medium-chain alcohol dehydrogenases, catalytic domain"/>
    <property type="match status" value="2"/>
</dbReference>
<dbReference type="OrthoDB" id="7482721at2759"/>
<keyword evidence="5" id="KW-1185">Reference proteome</keyword>
<dbReference type="InterPro" id="IPR036291">
    <property type="entry name" value="NAD(P)-bd_dom_sf"/>
</dbReference>
<protein>
    <submittedName>
        <fullName evidence="4">NAD(P)-binding protein</fullName>
    </submittedName>
</protein>
<proteinExistence type="predicted"/>
<keyword evidence="2" id="KW-0560">Oxidoreductase</keyword>
<dbReference type="InterPro" id="IPR013149">
    <property type="entry name" value="ADH-like_C"/>
</dbReference>
<dbReference type="InterPro" id="IPR011032">
    <property type="entry name" value="GroES-like_sf"/>
</dbReference>
<dbReference type="PANTHER" id="PTHR48106">
    <property type="entry name" value="QUINONE OXIDOREDUCTASE PIG3-RELATED"/>
    <property type="match status" value="1"/>
</dbReference>
<accession>I0Z4D7</accession>
<dbReference type="SUPFAM" id="SSF51735">
    <property type="entry name" value="NAD(P)-binding Rossmann-fold domains"/>
    <property type="match status" value="1"/>
</dbReference>
<dbReference type="Pfam" id="PF00107">
    <property type="entry name" value="ADH_zinc_N"/>
    <property type="match status" value="1"/>
</dbReference>
<keyword evidence="1" id="KW-0521">NADP</keyword>
<dbReference type="Proteomes" id="UP000007264">
    <property type="component" value="Unassembled WGS sequence"/>
</dbReference>
<dbReference type="GeneID" id="17043508"/>
<name>I0Z4D7_COCSC</name>
<dbReference type="GO" id="GO:0070402">
    <property type="term" value="F:NADPH binding"/>
    <property type="evidence" value="ECO:0007669"/>
    <property type="project" value="TreeGrafter"/>
</dbReference>
<dbReference type="eggNOG" id="KOG0025">
    <property type="taxonomic scope" value="Eukaryota"/>
</dbReference>
<dbReference type="Pfam" id="PF13602">
    <property type="entry name" value="ADH_zinc_N_2"/>
    <property type="match status" value="1"/>
</dbReference>
<dbReference type="InterPro" id="IPR020843">
    <property type="entry name" value="ER"/>
</dbReference>
<dbReference type="PANTHER" id="PTHR48106:SF2">
    <property type="entry name" value="ZN2+-BINDING DEHYDROGENASE"/>
    <property type="match status" value="1"/>
</dbReference>
<evidence type="ECO:0000259" key="3">
    <source>
        <dbReference type="SMART" id="SM00829"/>
    </source>
</evidence>
<dbReference type="AlphaFoldDB" id="I0Z4D7"/>
<dbReference type="RefSeq" id="XP_005650050.1">
    <property type="nucleotide sequence ID" value="XM_005649993.1"/>
</dbReference>
<evidence type="ECO:0000313" key="5">
    <source>
        <dbReference type="Proteomes" id="UP000007264"/>
    </source>
</evidence>
<evidence type="ECO:0000313" key="4">
    <source>
        <dbReference type="EMBL" id="EIE25506.1"/>
    </source>
</evidence>
<feature type="domain" description="Enoyl reductase (ER)" evidence="3">
    <location>
        <begin position="16"/>
        <end position="268"/>
    </location>
</feature>
<evidence type="ECO:0000256" key="2">
    <source>
        <dbReference type="ARBA" id="ARBA00023002"/>
    </source>
</evidence>
<dbReference type="Gene3D" id="3.40.50.720">
    <property type="entry name" value="NAD(P)-binding Rossmann-like Domain"/>
    <property type="match status" value="2"/>
</dbReference>
<dbReference type="SUPFAM" id="SSF50129">
    <property type="entry name" value="GroES-like"/>
    <property type="match status" value="1"/>
</dbReference>